<dbReference type="OrthoDB" id="2015333at2759"/>
<feature type="domain" description="C2" evidence="4">
    <location>
        <begin position="106"/>
        <end position="229"/>
    </location>
</feature>
<reference evidence="5 6" key="1">
    <citation type="journal article" date="2018" name="Sci. Rep.">
        <title>Genomic signatures of local adaptation to the degree of environmental predictability in rotifers.</title>
        <authorList>
            <person name="Franch-Gras L."/>
            <person name="Hahn C."/>
            <person name="Garcia-Roger E.M."/>
            <person name="Carmona M.J."/>
            <person name="Serra M."/>
            <person name="Gomez A."/>
        </authorList>
    </citation>
    <scope>NUCLEOTIDE SEQUENCE [LARGE SCALE GENOMIC DNA]</scope>
    <source>
        <strain evidence="5">HYR1</strain>
    </source>
</reference>
<dbReference type="SMART" id="SM00239">
    <property type="entry name" value="C2"/>
    <property type="match status" value="1"/>
</dbReference>
<evidence type="ECO:0000256" key="2">
    <source>
        <dbReference type="ARBA" id="ARBA00022490"/>
    </source>
</evidence>
<feature type="non-terminal residue" evidence="5">
    <location>
        <position position="1"/>
    </location>
</feature>
<dbReference type="InterPro" id="IPR001849">
    <property type="entry name" value="PH_domain"/>
</dbReference>
<gene>
    <name evidence="5" type="ORF">BpHYR1_008715</name>
</gene>
<protein>
    <submittedName>
        <fullName evidence="5">Intersectin-2 isoform X1</fullName>
    </submittedName>
</protein>
<dbReference type="SUPFAM" id="SSF49562">
    <property type="entry name" value="C2 domain (Calcium/lipid-binding domain, CaLB)"/>
    <property type="match status" value="1"/>
</dbReference>
<dbReference type="STRING" id="10195.A0A3M7SR67"/>
<dbReference type="SUPFAM" id="SSF50729">
    <property type="entry name" value="PH domain-like"/>
    <property type="match status" value="1"/>
</dbReference>
<proteinExistence type="predicted"/>
<evidence type="ECO:0000259" key="4">
    <source>
        <dbReference type="PROSITE" id="PS50004"/>
    </source>
</evidence>
<dbReference type="Gene3D" id="2.30.29.30">
    <property type="entry name" value="Pleckstrin-homology domain (PH domain)/Phosphotyrosine-binding domain (PTB)"/>
    <property type="match status" value="1"/>
</dbReference>
<dbReference type="EMBL" id="REGN01000911">
    <property type="protein sequence ID" value="RNA38130.1"/>
    <property type="molecule type" value="Genomic_DNA"/>
</dbReference>
<dbReference type="PANTHER" id="PTHR46006:SF6">
    <property type="entry name" value="INTERSECTIN-2 ISOFORM X1"/>
    <property type="match status" value="1"/>
</dbReference>
<dbReference type="InterPro" id="IPR011993">
    <property type="entry name" value="PH-like_dom_sf"/>
</dbReference>
<dbReference type="Gene3D" id="2.60.40.150">
    <property type="entry name" value="C2 domain"/>
    <property type="match status" value="1"/>
</dbReference>
<dbReference type="AlphaFoldDB" id="A0A3M7SR67"/>
<accession>A0A3M7SR67</accession>
<dbReference type="InterPro" id="IPR000008">
    <property type="entry name" value="C2_dom"/>
</dbReference>
<dbReference type="InterPro" id="IPR051480">
    <property type="entry name" value="Endocytic_GEF_Adapter"/>
</dbReference>
<name>A0A3M7SR67_BRAPC</name>
<dbReference type="InterPro" id="IPR035892">
    <property type="entry name" value="C2_domain_sf"/>
</dbReference>
<comment type="subcellular location">
    <subcellularLocation>
        <location evidence="1">Cytoplasm</location>
    </subcellularLocation>
</comment>
<evidence type="ECO:0000256" key="1">
    <source>
        <dbReference type="ARBA" id="ARBA00004496"/>
    </source>
</evidence>
<dbReference type="Pfam" id="PF00168">
    <property type="entry name" value="C2"/>
    <property type="match status" value="1"/>
</dbReference>
<evidence type="ECO:0000259" key="3">
    <source>
        <dbReference type="PROSITE" id="PS50003"/>
    </source>
</evidence>
<dbReference type="GO" id="GO:0005737">
    <property type="term" value="C:cytoplasm"/>
    <property type="evidence" value="ECO:0007669"/>
    <property type="project" value="UniProtKB-SubCell"/>
</dbReference>
<dbReference type="GO" id="GO:0035025">
    <property type="term" value="P:positive regulation of Rho protein signal transduction"/>
    <property type="evidence" value="ECO:0007669"/>
    <property type="project" value="TreeGrafter"/>
</dbReference>
<dbReference type="PROSITE" id="PS50003">
    <property type="entry name" value="PH_DOMAIN"/>
    <property type="match status" value="1"/>
</dbReference>
<keyword evidence="6" id="KW-1185">Reference proteome</keyword>
<dbReference type="Pfam" id="PF16652">
    <property type="entry name" value="PH_13"/>
    <property type="match status" value="1"/>
</dbReference>
<dbReference type="Proteomes" id="UP000276133">
    <property type="component" value="Unassembled WGS sequence"/>
</dbReference>
<sequence>DSGKELYGFLFNDTLVIAESNDILICEIFKPKSYQKSLQFQLYKPPILLENLNVVQAKQSTTTSDCTFQLIILEKEYTFKTTNPTLRNEWLKQLQKSIELFKQKKRSLVHSISATNLSQKAAIGRLLVLVMEAQDLMLEQSNDRAIFCEASLGLQKFSTPSINSANPKWNTSMQFQIYDLNKDVVNVMVYDKKIYKPNIFLGKTELKIYQIFREQMKDNQESNPITRMFRMSNVPNGKIMLKMSISIYK</sequence>
<dbReference type="PROSITE" id="PS50004">
    <property type="entry name" value="C2"/>
    <property type="match status" value="1"/>
</dbReference>
<feature type="domain" description="PH" evidence="3">
    <location>
        <begin position="1"/>
        <end position="99"/>
    </location>
</feature>
<evidence type="ECO:0000313" key="6">
    <source>
        <dbReference type="Proteomes" id="UP000276133"/>
    </source>
</evidence>
<organism evidence="5 6">
    <name type="scientific">Brachionus plicatilis</name>
    <name type="common">Marine rotifer</name>
    <name type="synonym">Brachionus muelleri</name>
    <dbReference type="NCBI Taxonomy" id="10195"/>
    <lineage>
        <taxon>Eukaryota</taxon>
        <taxon>Metazoa</taxon>
        <taxon>Spiralia</taxon>
        <taxon>Gnathifera</taxon>
        <taxon>Rotifera</taxon>
        <taxon>Eurotatoria</taxon>
        <taxon>Monogononta</taxon>
        <taxon>Pseudotrocha</taxon>
        <taxon>Ploima</taxon>
        <taxon>Brachionidae</taxon>
        <taxon>Brachionus</taxon>
    </lineage>
</organism>
<evidence type="ECO:0000313" key="5">
    <source>
        <dbReference type="EMBL" id="RNA38130.1"/>
    </source>
</evidence>
<dbReference type="PANTHER" id="PTHR46006">
    <property type="entry name" value="RHO GUANINE NUCLEOTIDE EXCHANGE FACTOR AT 64C, ISOFORM A"/>
    <property type="match status" value="1"/>
</dbReference>
<keyword evidence="2" id="KW-0963">Cytoplasm</keyword>
<comment type="caution">
    <text evidence="5">The sequence shown here is derived from an EMBL/GenBank/DDBJ whole genome shotgun (WGS) entry which is preliminary data.</text>
</comment>